<dbReference type="GO" id="GO:0006508">
    <property type="term" value="P:proteolysis"/>
    <property type="evidence" value="ECO:0007669"/>
    <property type="project" value="TreeGrafter"/>
</dbReference>
<dbReference type="SUPFAM" id="SSF55920">
    <property type="entry name" value="Creatinase/aminopeptidase"/>
    <property type="match status" value="1"/>
</dbReference>
<organism evidence="7 8">
    <name type="scientific">Caenorhabditis auriculariae</name>
    <dbReference type="NCBI Taxonomy" id="2777116"/>
    <lineage>
        <taxon>Eukaryota</taxon>
        <taxon>Metazoa</taxon>
        <taxon>Ecdysozoa</taxon>
        <taxon>Nematoda</taxon>
        <taxon>Chromadorea</taxon>
        <taxon>Rhabditida</taxon>
        <taxon>Rhabditina</taxon>
        <taxon>Rhabditomorpha</taxon>
        <taxon>Rhabditoidea</taxon>
        <taxon>Rhabditidae</taxon>
        <taxon>Peloderinae</taxon>
        <taxon>Caenorhabditis</taxon>
    </lineage>
</organism>
<evidence type="ECO:0000256" key="4">
    <source>
        <dbReference type="ARBA" id="ARBA00022801"/>
    </source>
</evidence>
<comment type="similarity">
    <text evidence="2">Belongs to the peptidase M24B family.</text>
</comment>
<dbReference type="InterPro" id="IPR052433">
    <property type="entry name" value="X-Pro_dipept-like"/>
</dbReference>
<dbReference type="GO" id="GO:0005739">
    <property type="term" value="C:mitochondrion"/>
    <property type="evidence" value="ECO:0007669"/>
    <property type="project" value="TreeGrafter"/>
</dbReference>
<dbReference type="Gene3D" id="3.40.350.10">
    <property type="entry name" value="Creatinase/prolidase N-terminal domain"/>
    <property type="match status" value="1"/>
</dbReference>
<dbReference type="SUPFAM" id="SSF53092">
    <property type="entry name" value="Creatinase/prolidase N-terminal domain"/>
    <property type="match status" value="1"/>
</dbReference>
<dbReference type="PANTHER" id="PTHR43226">
    <property type="entry name" value="XAA-PRO AMINOPEPTIDASE 3"/>
    <property type="match status" value="1"/>
</dbReference>
<feature type="domain" description="Aminopeptidase P N-terminal" evidence="6">
    <location>
        <begin position="28"/>
        <end position="174"/>
    </location>
</feature>
<accession>A0A8S1GS55</accession>
<dbReference type="InterPro" id="IPR000994">
    <property type="entry name" value="Pept_M24"/>
</dbReference>
<keyword evidence="8" id="KW-1185">Reference proteome</keyword>
<evidence type="ECO:0000313" key="8">
    <source>
        <dbReference type="Proteomes" id="UP000835052"/>
    </source>
</evidence>
<dbReference type="EMBL" id="CAJGYM010000001">
    <property type="protein sequence ID" value="CAD6184570.1"/>
    <property type="molecule type" value="Genomic_DNA"/>
</dbReference>
<comment type="caution">
    <text evidence="7">The sequence shown here is derived from an EMBL/GenBank/DDBJ whole genome shotgun (WGS) entry which is preliminary data.</text>
</comment>
<reference evidence="7" key="1">
    <citation type="submission" date="2020-10" db="EMBL/GenBank/DDBJ databases">
        <authorList>
            <person name="Kikuchi T."/>
        </authorList>
    </citation>
    <scope>NUCLEOTIDE SEQUENCE</scope>
    <source>
        <strain evidence="7">NKZ352</strain>
    </source>
</reference>
<keyword evidence="5" id="KW-0464">Manganese</keyword>
<evidence type="ECO:0000256" key="3">
    <source>
        <dbReference type="ARBA" id="ARBA00022723"/>
    </source>
</evidence>
<dbReference type="AlphaFoldDB" id="A0A8S1GS55"/>
<dbReference type="Gene3D" id="3.90.230.10">
    <property type="entry name" value="Creatinase/methionine aminopeptidase superfamily"/>
    <property type="match status" value="1"/>
</dbReference>
<gene>
    <name evidence="7" type="ORF">CAUJ_LOCUS489</name>
</gene>
<proteinExistence type="inferred from homology"/>
<dbReference type="GO" id="GO:0030145">
    <property type="term" value="F:manganese ion binding"/>
    <property type="evidence" value="ECO:0007669"/>
    <property type="project" value="InterPro"/>
</dbReference>
<dbReference type="InterPro" id="IPR029149">
    <property type="entry name" value="Creatin/AminoP/Spt16_N"/>
</dbReference>
<evidence type="ECO:0000259" key="6">
    <source>
        <dbReference type="SMART" id="SM01011"/>
    </source>
</evidence>
<protein>
    <recommendedName>
        <fullName evidence="6">Aminopeptidase P N-terminal domain-containing protein</fullName>
    </recommendedName>
</protein>
<evidence type="ECO:0000256" key="5">
    <source>
        <dbReference type="ARBA" id="ARBA00023211"/>
    </source>
</evidence>
<dbReference type="InterPro" id="IPR007865">
    <property type="entry name" value="Aminopep_P_N"/>
</dbReference>
<evidence type="ECO:0000256" key="1">
    <source>
        <dbReference type="ARBA" id="ARBA00001936"/>
    </source>
</evidence>
<dbReference type="SMART" id="SM01011">
    <property type="entry name" value="AMP_N"/>
    <property type="match status" value="1"/>
</dbReference>
<dbReference type="OrthoDB" id="4215474at2759"/>
<dbReference type="Proteomes" id="UP000835052">
    <property type="component" value="Unassembled WGS sequence"/>
</dbReference>
<keyword evidence="3" id="KW-0479">Metal-binding</keyword>
<keyword evidence="4" id="KW-0378">Hydrolase</keyword>
<dbReference type="InterPro" id="IPR036005">
    <property type="entry name" value="Creatinase/aminopeptidase-like"/>
</dbReference>
<sequence>MLSRRVILKFLGKTSSRRNASNIWPSRITNPEYSERRQRLLEKLISTLKPGEKNVLVVLKGAERFFIAPDVPNSFRQCSHFRYLTGVTSPGCYYIMSAQVDDDQPKEQQRILVADRRTAVEELWEGQLPSESDWASTAQFSDLQPSKQLPAVLEKLCDQQTAVFVSESASSAISAIVGKKCFSLRSLAPFVDQLRLTKSSSEMDSMRDVCTLGAQTMCATIASSRNTHMENAIVGLLEYEGRRRGSEKQAYPPVVASGSRANTIHYLEANNDIHPNDCVLVDAGCDLNGYVSDITRCFPISGNWNDHQRSLYEALLFCHEQLIEYAASMEKVRLSYLYRRMMELLAASMGELGLIRQGDNASMLKAAEMLCPHHVSHYLGMDVHDTPSVSRDIELPSNVCFTIEPGVYVPLDWPRKEWRGIGFRIEDDVATLAGGGCELLTSSVPRSTQHIQQLMNQWH</sequence>
<dbReference type="GO" id="GO:0070006">
    <property type="term" value="F:metalloaminopeptidase activity"/>
    <property type="evidence" value="ECO:0007669"/>
    <property type="project" value="InterPro"/>
</dbReference>
<comment type="cofactor">
    <cofactor evidence="1">
        <name>Mn(2+)</name>
        <dbReference type="ChEBI" id="CHEBI:29035"/>
    </cofactor>
</comment>
<dbReference type="Pfam" id="PF00557">
    <property type="entry name" value="Peptidase_M24"/>
    <property type="match status" value="1"/>
</dbReference>
<evidence type="ECO:0000313" key="7">
    <source>
        <dbReference type="EMBL" id="CAD6184570.1"/>
    </source>
</evidence>
<evidence type="ECO:0000256" key="2">
    <source>
        <dbReference type="ARBA" id="ARBA00008766"/>
    </source>
</evidence>
<name>A0A8S1GS55_9PELO</name>
<dbReference type="PANTHER" id="PTHR43226:SF4">
    <property type="entry name" value="XAA-PRO AMINOPEPTIDASE 3"/>
    <property type="match status" value="1"/>
</dbReference>
<dbReference type="Pfam" id="PF05195">
    <property type="entry name" value="AMP_N"/>
    <property type="match status" value="1"/>
</dbReference>